<evidence type="ECO:0000256" key="2">
    <source>
        <dbReference type="ARBA" id="ARBA00022801"/>
    </source>
</evidence>
<dbReference type="PANTHER" id="PTHR42988:SF2">
    <property type="entry name" value="CYCLIC NUCLEOTIDE PHOSPHODIESTERASE CBUA0032-RELATED"/>
    <property type="match status" value="1"/>
</dbReference>
<keyword evidence="3" id="KW-0408">Iron</keyword>
<evidence type="ECO:0000313" key="7">
    <source>
        <dbReference type="Proteomes" id="UP001229244"/>
    </source>
</evidence>
<dbReference type="Gene3D" id="3.60.21.10">
    <property type="match status" value="1"/>
</dbReference>
<dbReference type="GO" id="GO:0046872">
    <property type="term" value="F:metal ion binding"/>
    <property type="evidence" value="ECO:0007669"/>
    <property type="project" value="UniProtKB-KW"/>
</dbReference>
<evidence type="ECO:0000256" key="3">
    <source>
        <dbReference type="ARBA" id="ARBA00023004"/>
    </source>
</evidence>
<comment type="caution">
    <text evidence="6">The sequence shown here is derived from an EMBL/GenBank/DDBJ whole genome shotgun (WGS) entry which is preliminary data.</text>
</comment>
<evidence type="ECO:0000313" key="6">
    <source>
        <dbReference type="EMBL" id="MDQ0316248.1"/>
    </source>
</evidence>
<keyword evidence="1" id="KW-0479">Metal-binding</keyword>
<dbReference type="EMBL" id="JAUSUL010000002">
    <property type="protein sequence ID" value="MDQ0316248.1"/>
    <property type="molecule type" value="Genomic_DNA"/>
</dbReference>
<sequence>MTVLAHISDLHFGRIDERAAASLAQDLKAHGPDLVVVSGDLTQGAHRSEFRAARDYLDGLDLPWFAVPGNHDVSPYRLIERFLDPFRSYRAFIAEETEPVFVDDQVVIAGVNTARRMGFHWNWAHGRINKPQIRKAIGAFAEAPDDRVRIVVAHHPFQPPKDDPDARLVGRADLALRAFGRAHVRLILSGHLHRGYIRVVTPSDVTKTGELKVVQAGSAISTRLRGEPNAYNLITLTGERLDIRSRIFEGDGWRDSKVG</sequence>
<protein>
    <submittedName>
        <fullName evidence="6">3',5'-cyclic AMP phosphodiesterase CpdA</fullName>
    </submittedName>
</protein>
<dbReference type="SUPFAM" id="SSF56300">
    <property type="entry name" value="Metallo-dependent phosphatases"/>
    <property type="match status" value="1"/>
</dbReference>
<dbReference type="InterPro" id="IPR050884">
    <property type="entry name" value="CNP_phosphodiesterase-III"/>
</dbReference>
<evidence type="ECO:0000256" key="1">
    <source>
        <dbReference type="ARBA" id="ARBA00022723"/>
    </source>
</evidence>
<organism evidence="6 7">
    <name type="scientific">Amorphus orientalis</name>
    <dbReference type="NCBI Taxonomy" id="649198"/>
    <lineage>
        <taxon>Bacteria</taxon>
        <taxon>Pseudomonadati</taxon>
        <taxon>Pseudomonadota</taxon>
        <taxon>Alphaproteobacteria</taxon>
        <taxon>Hyphomicrobiales</taxon>
        <taxon>Amorphaceae</taxon>
        <taxon>Amorphus</taxon>
    </lineage>
</organism>
<feature type="domain" description="Calcineurin-like phosphoesterase" evidence="5">
    <location>
        <begin position="4"/>
        <end position="194"/>
    </location>
</feature>
<dbReference type="GO" id="GO:0016787">
    <property type="term" value="F:hydrolase activity"/>
    <property type="evidence" value="ECO:0007669"/>
    <property type="project" value="UniProtKB-KW"/>
</dbReference>
<evidence type="ECO:0000259" key="5">
    <source>
        <dbReference type="Pfam" id="PF00149"/>
    </source>
</evidence>
<name>A0AAE3VQS6_9HYPH</name>
<comment type="similarity">
    <text evidence="4">Belongs to the cyclic nucleotide phosphodiesterase class-III family.</text>
</comment>
<evidence type="ECO:0000256" key="4">
    <source>
        <dbReference type="ARBA" id="ARBA00025742"/>
    </source>
</evidence>
<dbReference type="Proteomes" id="UP001229244">
    <property type="component" value="Unassembled WGS sequence"/>
</dbReference>
<accession>A0AAE3VQS6</accession>
<dbReference type="Pfam" id="PF00149">
    <property type="entry name" value="Metallophos"/>
    <property type="match status" value="1"/>
</dbReference>
<reference evidence="6" key="1">
    <citation type="submission" date="2023-07" db="EMBL/GenBank/DDBJ databases">
        <title>Genomic Encyclopedia of Type Strains, Phase IV (KMG-IV): sequencing the most valuable type-strain genomes for metagenomic binning, comparative biology and taxonomic classification.</title>
        <authorList>
            <person name="Goeker M."/>
        </authorList>
    </citation>
    <scope>NUCLEOTIDE SEQUENCE</scope>
    <source>
        <strain evidence="6">DSM 21202</strain>
    </source>
</reference>
<proteinExistence type="inferred from homology"/>
<dbReference type="RefSeq" id="WP_306886077.1">
    <property type="nucleotide sequence ID" value="NZ_JAUSUL010000002.1"/>
</dbReference>
<gene>
    <name evidence="6" type="ORF">J2S73_002705</name>
</gene>
<dbReference type="PANTHER" id="PTHR42988">
    <property type="entry name" value="PHOSPHOHYDROLASE"/>
    <property type="match status" value="1"/>
</dbReference>
<keyword evidence="2" id="KW-0378">Hydrolase</keyword>
<dbReference type="AlphaFoldDB" id="A0AAE3VQS6"/>
<dbReference type="InterPro" id="IPR029052">
    <property type="entry name" value="Metallo-depent_PP-like"/>
</dbReference>
<dbReference type="InterPro" id="IPR004843">
    <property type="entry name" value="Calcineurin-like_PHP"/>
</dbReference>
<keyword evidence="7" id="KW-1185">Reference proteome</keyword>